<evidence type="ECO:0000313" key="2">
    <source>
        <dbReference type="EMBL" id="PON20070.1"/>
    </source>
</evidence>
<name>A0A2P4Z717_9HYPO</name>
<dbReference type="GeneID" id="36347981"/>
<comment type="caution">
    <text evidence="2">The sequence shown here is derived from an EMBL/GenBank/DDBJ whole genome shotgun (WGS) entry which is preliminary data.</text>
</comment>
<feature type="region of interest" description="Disordered" evidence="1">
    <location>
        <begin position="18"/>
        <end position="45"/>
    </location>
</feature>
<keyword evidence="3" id="KW-1185">Reference proteome</keyword>
<sequence length="395" mass="44845">MEETIDLDWYLNSQNLNYGTPVPPTPGSSSATQHAEENAGPRRHATLPLLRRSNWEKERLYDINNPVCIHYDIQWKVSQYNGQKKRASEEECLRGKIDEFVNEKLGENDYIREEANVTISIKNSREHGFKEEYHDKPIDWDEVNDHLAGLGHLFEKGRKISIDIDLAYREIVRDTASTDNRGKKRTVSERRREEMEAEAGIYRSVYKKLRCDGEDCKSGPHCAVDAQGNHFELIPYYIEKIVDFVRNGGYFGGPRDLPAEIWQALYKDAAAKKKTPTNKCGRCSGNMQAPQAGSSSQAEATPQAPSPIFFQGKWDELLQQYDAYLVEQVDCSDWKKALSNASKVARKLFLELSFSHAHQKFASNKLIASGVPPSIAGQWTGNIKAFYEKVMADST</sequence>
<gene>
    <name evidence="2" type="ORF">TGAM01_v211051</name>
</gene>
<dbReference type="EMBL" id="JPDN02000086">
    <property type="protein sequence ID" value="PON20070.1"/>
    <property type="molecule type" value="Genomic_DNA"/>
</dbReference>
<proteinExistence type="predicted"/>
<protein>
    <submittedName>
        <fullName evidence="2">Uncharacterized protein</fullName>
    </submittedName>
</protein>
<dbReference type="RefSeq" id="XP_024404287.1">
    <property type="nucleotide sequence ID" value="XM_024550964.1"/>
</dbReference>
<reference evidence="2 3" key="1">
    <citation type="journal article" date="2016" name="Genome Announc.">
        <title>Draft Whole-Genome Sequence of Trichoderma gamsii T6085, a Promising Biocontrol Agent of Fusarium Head Blight on Wheat.</title>
        <authorList>
            <person name="Baroncelli R."/>
            <person name="Zapparata A."/>
            <person name="Piaggeschi G."/>
            <person name="Sarrocco S."/>
            <person name="Vannacci G."/>
        </authorList>
    </citation>
    <scope>NUCLEOTIDE SEQUENCE [LARGE SCALE GENOMIC DNA]</scope>
    <source>
        <strain evidence="2 3">T6085</strain>
    </source>
</reference>
<accession>A0A2P4Z717</accession>
<organism evidence="2 3">
    <name type="scientific">Trichoderma gamsii</name>
    <dbReference type="NCBI Taxonomy" id="398673"/>
    <lineage>
        <taxon>Eukaryota</taxon>
        <taxon>Fungi</taxon>
        <taxon>Dikarya</taxon>
        <taxon>Ascomycota</taxon>
        <taxon>Pezizomycotina</taxon>
        <taxon>Sordariomycetes</taxon>
        <taxon>Hypocreomycetidae</taxon>
        <taxon>Hypocreales</taxon>
        <taxon>Hypocreaceae</taxon>
        <taxon>Trichoderma</taxon>
    </lineage>
</organism>
<evidence type="ECO:0000256" key="1">
    <source>
        <dbReference type="SAM" id="MobiDB-lite"/>
    </source>
</evidence>
<dbReference type="AlphaFoldDB" id="A0A2P4Z717"/>
<dbReference type="STRING" id="398673.A0A2P4Z717"/>
<feature type="region of interest" description="Disordered" evidence="1">
    <location>
        <begin position="277"/>
        <end position="303"/>
    </location>
</feature>
<dbReference type="Proteomes" id="UP000054821">
    <property type="component" value="Unassembled WGS sequence"/>
</dbReference>
<evidence type="ECO:0000313" key="3">
    <source>
        <dbReference type="Proteomes" id="UP000054821"/>
    </source>
</evidence>
<feature type="compositionally biased region" description="Polar residues" evidence="1">
    <location>
        <begin position="285"/>
        <end position="300"/>
    </location>
</feature>